<dbReference type="VEuPathDB" id="FungiDB:G647_05178"/>
<dbReference type="Proteomes" id="UP000030678">
    <property type="component" value="Unassembled WGS sequence"/>
</dbReference>
<dbReference type="RefSeq" id="XP_008727732.1">
    <property type="nucleotide sequence ID" value="XM_008729510.1"/>
</dbReference>
<sequence length="46" mass="5096">MCTICWPPTTLTSTHCSPSDKHVELCMIFSRRGSSTEYGQTSSKTV</sequence>
<reference evidence="1 2" key="1">
    <citation type="submission" date="2013-03" db="EMBL/GenBank/DDBJ databases">
        <title>The Genome Sequence of Cladophialophora carrionii CBS 160.54.</title>
        <authorList>
            <consortium name="The Broad Institute Genomics Platform"/>
            <person name="Cuomo C."/>
            <person name="de Hoog S."/>
            <person name="Gorbushina A."/>
            <person name="Walker B."/>
            <person name="Young S.K."/>
            <person name="Zeng Q."/>
            <person name="Gargeya S."/>
            <person name="Fitzgerald M."/>
            <person name="Haas B."/>
            <person name="Abouelleil A."/>
            <person name="Allen A.W."/>
            <person name="Alvarado L."/>
            <person name="Arachchi H.M."/>
            <person name="Berlin A.M."/>
            <person name="Chapman S.B."/>
            <person name="Gainer-Dewar J."/>
            <person name="Goldberg J."/>
            <person name="Griggs A."/>
            <person name="Gujja S."/>
            <person name="Hansen M."/>
            <person name="Howarth C."/>
            <person name="Imamovic A."/>
            <person name="Ireland A."/>
            <person name="Larimer J."/>
            <person name="McCowan C."/>
            <person name="Murphy C."/>
            <person name="Pearson M."/>
            <person name="Poon T.W."/>
            <person name="Priest M."/>
            <person name="Roberts A."/>
            <person name="Saif S."/>
            <person name="Shea T."/>
            <person name="Sisk P."/>
            <person name="Sykes S."/>
            <person name="Wortman J."/>
            <person name="Nusbaum C."/>
            <person name="Birren B."/>
        </authorList>
    </citation>
    <scope>NUCLEOTIDE SEQUENCE [LARGE SCALE GENOMIC DNA]</scope>
    <source>
        <strain evidence="1 2">CBS 160.54</strain>
    </source>
</reference>
<accession>V9DBQ4</accession>
<proteinExistence type="predicted"/>
<gene>
    <name evidence="1" type="ORF">G647_05178</name>
</gene>
<evidence type="ECO:0000313" key="1">
    <source>
        <dbReference type="EMBL" id="ETI23377.1"/>
    </source>
</evidence>
<name>V9DBQ4_9EURO</name>
<dbReference type="HOGENOM" id="CLU_3191267_0_0_1"/>
<protein>
    <submittedName>
        <fullName evidence="1">Uncharacterized protein</fullName>
    </submittedName>
</protein>
<dbReference type="AlphaFoldDB" id="V9DBQ4"/>
<evidence type="ECO:0000313" key="2">
    <source>
        <dbReference type="Proteomes" id="UP000030678"/>
    </source>
</evidence>
<organism evidence="1 2">
    <name type="scientific">Cladophialophora carrionii CBS 160.54</name>
    <dbReference type="NCBI Taxonomy" id="1279043"/>
    <lineage>
        <taxon>Eukaryota</taxon>
        <taxon>Fungi</taxon>
        <taxon>Dikarya</taxon>
        <taxon>Ascomycota</taxon>
        <taxon>Pezizomycotina</taxon>
        <taxon>Eurotiomycetes</taxon>
        <taxon>Chaetothyriomycetidae</taxon>
        <taxon>Chaetothyriales</taxon>
        <taxon>Herpotrichiellaceae</taxon>
        <taxon>Cladophialophora</taxon>
    </lineage>
</organism>
<dbReference type="EMBL" id="KB822705">
    <property type="protein sequence ID" value="ETI23377.1"/>
    <property type="molecule type" value="Genomic_DNA"/>
</dbReference>
<dbReference type="GeneID" id="19983671"/>